<dbReference type="PANTHER" id="PTHR36454:SF1">
    <property type="entry name" value="DUF1015 DOMAIN-CONTAINING PROTEIN"/>
    <property type="match status" value="1"/>
</dbReference>
<dbReference type="RefSeq" id="WP_119077277.1">
    <property type="nucleotide sequence ID" value="NZ_CP029600.1"/>
</dbReference>
<dbReference type="InterPro" id="IPR008323">
    <property type="entry name" value="UCP033563"/>
</dbReference>
<dbReference type="Pfam" id="PF06245">
    <property type="entry name" value="DUF1015"/>
    <property type="match status" value="1"/>
</dbReference>
<organism evidence="1 2">
    <name type="scientific">Chitinophaga alhagiae</name>
    <dbReference type="NCBI Taxonomy" id="2203219"/>
    <lineage>
        <taxon>Bacteria</taxon>
        <taxon>Pseudomonadati</taxon>
        <taxon>Bacteroidota</taxon>
        <taxon>Chitinophagia</taxon>
        <taxon>Chitinophagales</taxon>
        <taxon>Chitinophagaceae</taxon>
        <taxon>Chitinophaga</taxon>
    </lineage>
</organism>
<accession>A0ABM6WB33</accession>
<keyword evidence="2" id="KW-1185">Reference proteome</keyword>
<protein>
    <submittedName>
        <fullName evidence="1">DUF1015 domain-containing protein</fullName>
    </submittedName>
</protein>
<dbReference type="PANTHER" id="PTHR36454">
    <property type="entry name" value="LMO2823 PROTEIN"/>
    <property type="match status" value="1"/>
</dbReference>
<reference evidence="1 2" key="1">
    <citation type="submission" date="2018-05" db="EMBL/GenBank/DDBJ databases">
        <title>Chitinophaga sp. nov., isolated from rhizosphere soil of Alhagi.</title>
        <authorList>
            <person name="Liu Y."/>
        </authorList>
    </citation>
    <scope>NUCLEOTIDE SEQUENCE [LARGE SCALE GENOMIC DNA]</scope>
    <source>
        <strain evidence="1 2">T22</strain>
    </source>
</reference>
<gene>
    <name evidence="1" type="ORF">DLD77_04960</name>
</gene>
<dbReference type="Proteomes" id="UP000246099">
    <property type="component" value="Chromosome"/>
</dbReference>
<proteinExistence type="predicted"/>
<dbReference type="EMBL" id="CP029600">
    <property type="protein sequence ID" value="AWO01092.1"/>
    <property type="molecule type" value="Genomic_DNA"/>
</dbReference>
<evidence type="ECO:0000313" key="2">
    <source>
        <dbReference type="Proteomes" id="UP000246099"/>
    </source>
</evidence>
<sequence>MAIIKPFRALRPQPALAKEVAARPYDVLNSKEAAAEAAGNPNSFYHVSKSEIDLPEGTDIHSEEVYLKAAENLQGLQAAGTLIHEEQPCYYIYKLVMDGRSQTGLVCVSSIDDYNNGIIKKHEFTRPDKELDRINHITHTRAQTGNVFLAYNDVPELNAIIDQWQQHHAPVYDFTADDGISHTIWVINEAATGDQITALFAEKVPATYIADGHHRAASAALVQKATNENIHSSANLNYFLTTIFPASQLAILDYNRLVKDLNGHSKEDFLSQLEYDFIVEPVGHHEQKPSMLHEFSMYLDGTWYRLVAREGTYTADPIGILDVTILQNNVLGKLLGIKDPRTDKRVDFVGGIRGLGELVKRVNSGEMKVAFALYPVTIQQLFDIADSGNVMPPKSTWFEPKLRDGLLTHLI</sequence>
<dbReference type="PIRSF" id="PIRSF033563">
    <property type="entry name" value="UCP033563"/>
    <property type="match status" value="1"/>
</dbReference>
<evidence type="ECO:0000313" key="1">
    <source>
        <dbReference type="EMBL" id="AWO01092.1"/>
    </source>
</evidence>
<name>A0ABM6WB33_9BACT</name>